<dbReference type="GO" id="GO:0000184">
    <property type="term" value="P:nuclear-transcribed mRNA catabolic process, nonsense-mediated decay"/>
    <property type="evidence" value="ECO:0007669"/>
    <property type="project" value="TreeGrafter"/>
</dbReference>
<dbReference type="Gene3D" id="1.25.40.10">
    <property type="entry name" value="Tetratricopeptide repeat domain"/>
    <property type="match status" value="1"/>
</dbReference>
<dbReference type="SUPFAM" id="SSF48452">
    <property type="entry name" value="TPR-like"/>
    <property type="match status" value="1"/>
</dbReference>
<dbReference type="Gene3D" id="3.40.50.1010">
    <property type="entry name" value="5'-nuclease"/>
    <property type="match status" value="1"/>
</dbReference>
<dbReference type="InterPro" id="IPR011990">
    <property type="entry name" value="TPR-like_helical_dom_sf"/>
</dbReference>
<organism evidence="3 4">
    <name type="scientific">Pterulicium gracile</name>
    <dbReference type="NCBI Taxonomy" id="1884261"/>
    <lineage>
        <taxon>Eukaryota</taxon>
        <taxon>Fungi</taxon>
        <taxon>Dikarya</taxon>
        <taxon>Basidiomycota</taxon>
        <taxon>Agaricomycotina</taxon>
        <taxon>Agaricomycetes</taxon>
        <taxon>Agaricomycetidae</taxon>
        <taxon>Agaricales</taxon>
        <taxon>Pleurotineae</taxon>
        <taxon>Pterulaceae</taxon>
        <taxon>Pterulicium</taxon>
    </lineage>
</organism>
<dbReference type="Proteomes" id="UP000305067">
    <property type="component" value="Unassembled WGS sequence"/>
</dbReference>
<evidence type="ECO:0000256" key="1">
    <source>
        <dbReference type="SAM" id="MobiDB-lite"/>
    </source>
</evidence>
<dbReference type="GO" id="GO:0004540">
    <property type="term" value="F:RNA nuclease activity"/>
    <property type="evidence" value="ECO:0007669"/>
    <property type="project" value="UniProtKB-ARBA"/>
</dbReference>
<evidence type="ECO:0000313" key="3">
    <source>
        <dbReference type="EMBL" id="TFL06914.1"/>
    </source>
</evidence>
<dbReference type="STRING" id="1884261.A0A5C3R6Q6"/>
<feature type="compositionally biased region" description="Low complexity" evidence="1">
    <location>
        <begin position="62"/>
        <end position="74"/>
    </location>
</feature>
<dbReference type="AlphaFoldDB" id="A0A5C3R6Q6"/>
<protein>
    <recommendedName>
        <fullName evidence="2">PIN domain-containing protein</fullName>
    </recommendedName>
</protein>
<feature type="region of interest" description="Disordered" evidence="1">
    <location>
        <begin position="19"/>
        <end position="224"/>
    </location>
</feature>
<gene>
    <name evidence="3" type="ORF">BDV98DRAFT_587454</name>
</gene>
<feature type="region of interest" description="Disordered" evidence="1">
    <location>
        <begin position="902"/>
        <end position="927"/>
    </location>
</feature>
<sequence>MANRPKGPVPTDIAERLIALQRRSAASTPPTRRAQQTQQPAQAQQTAADESSKRHISSKLHSPTQQPAQTSTPTLRPDTDQFSRLHISSKQSSPKRSPKLYNPSTDPIPTRRVVEPEQSRRAMGDPSSSKQPQGHKEAAASSSSSSSPAQRQVLFDYRKDDPVRFSVTRNRSQGTPRTAADASASSASQTSSVFTLSSSTTDGSSASSALFDGQQRSESHTVLSNQLKRMYRDITRLEAAVKNDAEEPSEEPSRSMKRSSSSSDDETRKERWAQQLTNHRDLAEHIHDFLSISLSPSLPSSLRGIPEKYNIVARLWSYAFHKLLEALRRASFTSPLALEHLQDFVFFAYRFYCGLVEETALGSFKSAWLEALGDLARYKMAICALVTATQAGTSAALTLDAVKKASTDGASVQPSQTADSVISDQPAARIDDLPALSIGVAAARAMNLDPEPEIWRRTAMEWYASGLAETPGQGKLHHHIGLLLREAEGEELRGIYHFAKSMTSLHSFSTSRESVLPLWSAAAQSKRSTPDARAPDLFVLMQGMIFTNIQLDDFQPTLSRFIERLQLELPSEKEWIMMATVNIASIFEYNRPSSTLRKMGAVGGRSEGLKDGHSSKLVITKKAATPRSPAMAHEDKMDVDEPPKNGQHPPPPSPAQAEPEQIEVEPPLPLKLALQLTFSMLTFVLKHPTLKTNFARTTLNPYLTFILTFLSTILKSPQVCRLIERSVPWEELARFLPLIPKDIMASQNLIGTSAAPAWSMLTSGCAPPLPEDWCMRGMEWPGRKVFAPGYWKSGEDRRVELEVLSQQACLDQTDGRIEDDDGDDEGGAREQQTDTWKRWVRIIRSGVTIAQAVDGFKWVPGTKEWSVEGALGEKVKMWREDDAAQRDEEERRRTRRRWTEDSMDVDENSVAHDDDHSDWSENEADTEEVRELRARRRFLKSLVQESSEQMVSSPPRSSHVRSAPRKASKLQLSAGYTILVVDTNVFLSMLSMVSTLIQSHKWTVVVPLPVIMELDGLSNNNSPELREIAQNAMKFLTANIRTHSSSLKVQTSKGNYLPSLEVRTEEVNFKDGSSAEKSMDDLILKAAIWQDEHWVDRSALLQSESGAVKDGSAVKVALLTLDRNMRLKARSRQLYAATEKELASVLASTT</sequence>
<dbReference type="PANTHER" id="PTHR15696:SF0">
    <property type="entry name" value="TELOMERASE-BINDING PROTEIN EST1A"/>
    <property type="match status" value="1"/>
</dbReference>
<dbReference type="Pfam" id="PF13638">
    <property type="entry name" value="PIN_4"/>
    <property type="match status" value="1"/>
</dbReference>
<dbReference type="SMART" id="SM00670">
    <property type="entry name" value="PINc"/>
    <property type="match status" value="1"/>
</dbReference>
<dbReference type="InterPro" id="IPR002716">
    <property type="entry name" value="PIN_dom"/>
</dbReference>
<feature type="domain" description="PIN" evidence="2">
    <location>
        <begin position="977"/>
        <end position="1127"/>
    </location>
</feature>
<dbReference type="InterPro" id="IPR045153">
    <property type="entry name" value="Est1/Ebs1-like"/>
</dbReference>
<dbReference type="EMBL" id="ML178814">
    <property type="protein sequence ID" value="TFL06914.1"/>
    <property type="molecule type" value="Genomic_DNA"/>
</dbReference>
<feature type="compositionally biased region" description="Polar residues" evidence="1">
    <location>
        <begin position="167"/>
        <end position="176"/>
    </location>
</feature>
<keyword evidence="4" id="KW-1185">Reference proteome</keyword>
<feature type="region of interest" description="Disordered" evidence="1">
    <location>
        <begin position="240"/>
        <end position="271"/>
    </location>
</feature>
<dbReference type="GO" id="GO:0005697">
    <property type="term" value="C:telomerase holoenzyme complex"/>
    <property type="evidence" value="ECO:0007669"/>
    <property type="project" value="TreeGrafter"/>
</dbReference>
<dbReference type="GO" id="GO:0042162">
    <property type="term" value="F:telomeric DNA binding"/>
    <property type="evidence" value="ECO:0007669"/>
    <property type="project" value="TreeGrafter"/>
</dbReference>
<name>A0A5C3R6Q6_9AGAR</name>
<feature type="compositionally biased region" description="Basic and acidic residues" evidence="1">
    <location>
        <begin position="632"/>
        <end position="643"/>
    </location>
</feature>
<dbReference type="CDD" id="cd09880">
    <property type="entry name" value="PIN_Smg5-6-like"/>
    <property type="match status" value="1"/>
</dbReference>
<feature type="compositionally biased region" description="Basic and acidic residues" evidence="1">
    <location>
        <begin position="909"/>
        <end position="919"/>
    </location>
</feature>
<dbReference type="InterPro" id="IPR029060">
    <property type="entry name" value="PIN-like_dom_sf"/>
</dbReference>
<dbReference type="PANTHER" id="PTHR15696">
    <property type="entry name" value="SMG-7 SUPPRESSOR WITH MORPHOLOGICAL EFFECT ON GENITALIA PROTEIN 7"/>
    <property type="match status" value="1"/>
</dbReference>
<evidence type="ECO:0000259" key="2">
    <source>
        <dbReference type="SMART" id="SM00670"/>
    </source>
</evidence>
<feature type="compositionally biased region" description="Basic and acidic residues" evidence="1">
    <location>
        <begin position="112"/>
        <end position="123"/>
    </location>
</feature>
<dbReference type="GO" id="GO:0070034">
    <property type="term" value="F:telomerase RNA binding"/>
    <property type="evidence" value="ECO:0007669"/>
    <property type="project" value="TreeGrafter"/>
</dbReference>
<reference evidence="3 4" key="1">
    <citation type="journal article" date="2019" name="Nat. Ecol. Evol.">
        <title>Megaphylogeny resolves global patterns of mushroom evolution.</title>
        <authorList>
            <person name="Varga T."/>
            <person name="Krizsan K."/>
            <person name="Foldi C."/>
            <person name="Dima B."/>
            <person name="Sanchez-Garcia M."/>
            <person name="Sanchez-Ramirez S."/>
            <person name="Szollosi G.J."/>
            <person name="Szarkandi J.G."/>
            <person name="Papp V."/>
            <person name="Albert L."/>
            <person name="Andreopoulos W."/>
            <person name="Angelini C."/>
            <person name="Antonin V."/>
            <person name="Barry K.W."/>
            <person name="Bougher N.L."/>
            <person name="Buchanan P."/>
            <person name="Buyck B."/>
            <person name="Bense V."/>
            <person name="Catcheside P."/>
            <person name="Chovatia M."/>
            <person name="Cooper J."/>
            <person name="Damon W."/>
            <person name="Desjardin D."/>
            <person name="Finy P."/>
            <person name="Geml J."/>
            <person name="Haridas S."/>
            <person name="Hughes K."/>
            <person name="Justo A."/>
            <person name="Karasinski D."/>
            <person name="Kautmanova I."/>
            <person name="Kiss B."/>
            <person name="Kocsube S."/>
            <person name="Kotiranta H."/>
            <person name="LaButti K.M."/>
            <person name="Lechner B.E."/>
            <person name="Liimatainen K."/>
            <person name="Lipzen A."/>
            <person name="Lukacs Z."/>
            <person name="Mihaltcheva S."/>
            <person name="Morgado L.N."/>
            <person name="Niskanen T."/>
            <person name="Noordeloos M.E."/>
            <person name="Ohm R.A."/>
            <person name="Ortiz-Santana B."/>
            <person name="Ovrebo C."/>
            <person name="Racz N."/>
            <person name="Riley R."/>
            <person name="Savchenko A."/>
            <person name="Shiryaev A."/>
            <person name="Soop K."/>
            <person name="Spirin V."/>
            <person name="Szebenyi C."/>
            <person name="Tomsovsky M."/>
            <person name="Tulloss R.E."/>
            <person name="Uehling J."/>
            <person name="Grigoriev I.V."/>
            <person name="Vagvolgyi C."/>
            <person name="Papp T."/>
            <person name="Martin F.M."/>
            <person name="Miettinen O."/>
            <person name="Hibbett D.S."/>
            <person name="Nagy L.G."/>
        </authorList>
    </citation>
    <scope>NUCLEOTIDE SEQUENCE [LARGE SCALE GENOMIC DNA]</scope>
    <source>
        <strain evidence="3 4">CBS 309.79</strain>
    </source>
</reference>
<feature type="region of interest" description="Disordered" evidence="1">
    <location>
        <begin position="812"/>
        <end position="833"/>
    </location>
</feature>
<proteinExistence type="predicted"/>
<feature type="compositionally biased region" description="Polar residues" evidence="1">
    <location>
        <begin position="214"/>
        <end position="224"/>
    </location>
</feature>
<feature type="region of interest" description="Disordered" evidence="1">
    <location>
        <begin position="602"/>
        <end position="661"/>
    </location>
</feature>
<feature type="compositionally biased region" description="Low complexity" evidence="1">
    <location>
        <begin position="178"/>
        <end position="209"/>
    </location>
</feature>
<accession>A0A5C3R6Q6</accession>
<feature type="compositionally biased region" description="Low complexity" evidence="1">
    <location>
        <begin position="28"/>
        <end position="48"/>
    </location>
</feature>
<evidence type="ECO:0000313" key="4">
    <source>
        <dbReference type="Proteomes" id="UP000305067"/>
    </source>
</evidence>
<dbReference type="SUPFAM" id="SSF88723">
    <property type="entry name" value="PIN domain-like"/>
    <property type="match status" value="1"/>
</dbReference>
<dbReference type="OrthoDB" id="2017974at2759"/>